<evidence type="ECO:0000313" key="5">
    <source>
        <dbReference type="EMBL" id="GGE03327.1"/>
    </source>
</evidence>
<dbReference type="GO" id="GO:0009055">
    <property type="term" value="F:electron transfer activity"/>
    <property type="evidence" value="ECO:0007669"/>
    <property type="project" value="TreeGrafter"/>
</dbReference>
<dbReference type="PANTHER" id="PTHR11632">
    <property type="entry name" value="SUCCINATE DEHYDROGENASE 2 FLAVOPROTEIN SUBUNIT"/>
    <property type="match status" value="1"/>
</dbReference>
<dbReference type="Gene3D" id="1.20.58.100">
    <property type="entry name" value="Fumarate reductase/succinate dehydrogenase flavoprotein-like, C-terminal domain"/>
    <property type="match status" value="1"/>
</dbReference>
<dbReference type="InterPro" id="IPR030664">
    <property type="entry name" value="SdhA/FrdA/AprA"/>
</dbReference>
<proteinExistence type="predicted"/>
<dbReference type="PRINTS" id="PR00411">
    <property type="entry name" value="PNDRDTASEI"/>
</dbReference>
<keyword evidence="1" id="KW-0285">Flavoprotein</keyword>
<evidence type="ECO:0000256" key="1">
    <source>
        <dbReference type="ARBA" id="ARBA00022630"/>
    </source>
</evidence>
<accession>A0A916ZMH6</accession>
<dbReference type="GO" id="GO:0050660">
    <property type="term" value="F:flavin adenine dinucleotide binding"/>
    <property type="evidence" value="ECO:0007669"/>
    <property type="project" value="TreeGrafter"/>
</dbReference>
<dbReference type="PANTHER" id="PTHR11632:SF73">
    <property type="entry name" value="BLR3196 PROTEIN"/>
    <property type="match status" value="1"/>
</dbReference>
<dbReference type="GO" id="GO:0000104">
    <property type="term" value="F:succinate dehydrogenase activity"/>
    <property type="evidence" value="ECO:0007669"/>
    <property type="project" value="TreeGrafter"/>
</dbReference>
<reference evidence="5" key="2">
    <citation type="submission" date="2020-09" db="EMBL/GenBank/DDBJ databases">
        <authorList>
            <person name="Sun Q."/>
            <person name="Zhou Y."/>
        </authorList>
    </citation>
    <scope>NUCLEOTIDE SEQUENCE</scope>
    <source>
        <strain evidence="5">CGMCC 1.15367</strain>
    </source>
</reference>
<evidence type="ECO:0000259" key="3">
    <source>
        <dbReference type="Pfam" id="PF00890"/>
    </source>
</evidence>
<dbReference type="InterPro" id="IPR003953">
    <property type="entry name" value="FAD-dep_OxRdtase_2_FAD-bd"/>
</dbReference>
<evidence type="ECO:0000256" key="2">
    <source>
        <dbReference type="ARBA" id="ARBA00023002"/>
    </source>
</evidence>
<feature type="domain" description="Fumarate reductase/succinate dehydrogenase flavoprotein-like C-terminal" evidence="4">
    <location>
        <begin position="443"/>
        <end position="512"/>
    </location>
</feature>
<dbReference type="GO" id="GO:0009061">
    <property type="term" value="P:anaerobic respiration"/>
    <property type="evidence" value="ECO:0007669"/>
    <property type="project" value="TreeGrafter"/>
</dbReference>
<sequence>MASTPKKRSSFDGERLACDVLVVGGGPAAAWAALSAAEAGAGVILADKGYFGTSGATAPSNTGTWCVPPGDGRQAAVEARWKRTAGLGDRRWMLRCVDQSYENLTRLVEWGYPFPSDDGGTLYVANLRGPDYMRFIRAQVAKRGVRILDHHPVLELLGDGHAVAGANGMSRRTGASFEIRAGAVVLASGGCAYFERILGGTGLTGDGHLFAAEAGASLSGMEFTGKYTLAPRGSSLNKGLPFRWASFYRPDGTPLTGPDGEPVTNGIGAAERHIAEALARGEVFARLDLADASIEDALRRGQPNCFTPYDRMGIDPFRDLFPVELKFEGTVRGTGGIRIVSSDCSVGIPGLFAAGDAASRENVTGGVSGGGAVNASWAMASGWWAGRGASMAARRPAAQSGRSLLPLGGAGLRPTGEARPLDIDRAAALVRAEIAPLGRNYQRDGATLAVGRRNVEAVWQEITAHLQADGAARLAARELASVTAVTRWTLAAAELRTESRGAHRRSDHPETDPAMARRILVGGLGAVRAEWDAEVETLLEGAAS</sequence>
<feature type="domain" description="FAD-dependent oxidoreductase 2 FAD-binding" evidence="3">
    <location>
        <begin position="19"/>
        <end position="370"/>
    </location>
</feature>
<dbReference type="SUPFAM" id="SSF46977">
    <property type="entry name" value="Succinate dehydrogenase/fumarate reductase flavoprotein C-terminal domain"/>
    <property type="match status" value="1"/>
</dbReference>
<comment type="caution">
    <text evidence="5">The sequence shown here is derived from an EMBL/GenBank/DDBJ whole genome shotgun (WGS) entry which is preliminary data.</text>
</comment>
<keyword evidence="6" id="KW-1185">Reference proteome</keyword>
<protein>
    <submittedName>
        <fullName evidence="5">Oxidoreductase</fullName>
    </submittedName>
</protein>
<dbReference type="RefSeq" id="WP_188908505.1">
    <property type="nucleotide sequence ID" value="NZ_BMIQ01000003.1"/>
</dbReference>
<dbReference type="Pfam" id="PF02910">
    <property type="entry name" value="Succ_DH_flav_C"/>
    <property type="match status" value="1"/>
</dbReference>
<dbReference type="PRINTS" id="PR00368">
    <property type="entry name" value="FADPNR"/>
</dbReference>
<dbReference type="SUPFAM" id="SSF51905">
    <property type="entry name" value="FAD/NAD(P)-binding domain"/>
    <property type="match status" value="1"/>
</dbReference>
<gene>
    <name evidence="5" type="primary">asfA</name>
    <name evidence="5" type="ORF">GCM10011390_22730</name>
</gene>
<dbReference type="Pfam" id="PF00890">
    <property type="entry name" value="FAD_binding_2"/>
    <property type="match status" value="1"/>
</dbReference>
<dbReference type="InterPro" id="IPR015939">
    <property type="entry name" value="Fum_Rdtase/Succ_DH_flav-like_C"/>
</dbReference>
<evidence type="ECO:0000313" key="6">
    <source>
        <dbReference type="Proteomes" id="UP000644699"/>
    </source>
</evidence>
<dbReference type="InterPro" id="IPR037099">
    <property type="entry name" value="Fum_R/Succ_DH_flav-like_C_sf"/>
</dbReference>
<dbReference type="Proteomes" id="UP000644699">
    <property type="component" value="Unassembled WGS sequence"/>
</dbReference>
<dbReference type="InterPro" id="IPR036188">
    <property type="entry name" value="FAD/NAD-bd_sf"/>
</dbReference>
<name>A0A916ZMH6_9HYPH</name>
<organism evidence="5 6">
    <name type="scientific">Aureimonas endophytica</name>
    <dbReference type="NCBI Taxonomy" id="2027858"/>
    <lineage>
        <taxon>Bacteria</taxon>
        <taxon>Pseudomonadati</taxon>
        <taxon>Pseudomonadota</taxon>
        <taxon>Alphaproteobacteria</taxon>
        <taxon>Hyphomicrobiales</taxon>
        <taxon>Aurantimonadaceae</taxon>
        <taxon>Aureimonas</taxon>
    </lineage>
</organism>
<dbReference type="Gene3D" id="3.50.50.60">
    <property type="entry name" value="FAD/NAD(P)-binding domain"/>
    <property type="match status" value="1"/>
</dbReference>
<keyword evidence="2" id="KW-0560">Oxidoreductase</keyword>
<reference evidence="5" key="1">
    <citation type="journal article" date="2014" name="Int. J. Syst. Evol. Microbiol.">
        <title>Complete genome sequence of Corynebacterium casei LMG S-19264T (=DSM 44701T), isolated from a smear-ripened cheese.</title>
        <authorList>
            <consortium name="US DOE Joint Genome Institute (JGI-PGF)"/>
            <person name="Walter F."/>
            <person name="Albersmeier A."/>
            <person name="Kalinowski J."/>
            <person name="Ruckert C."/>
        </authorList>
    </citation>
    <scope>NUCLEOTIDE SEQUENCE</scope>
    <source>
        <strain evidence="5">CGMCC 1.15367</strain>
    </source>
</reference>
<dbReference type="EMBL" id="BMIQ01000003">
    <property type="protein sequence ID" value="GGE03327.1"/>
    <property type="molecule type" value="Genomic_DNA"/>
</dbReference>
<dbReference type="GO" id="GO:0005886">
    <property type="term" value="C:plasma membrane"/>
    <property type="evidence" value="ECO:0007669"/>
    <property type="project" value="TreeGrafter"/>
</dbReference>
<evidence type="ECO:0000259" key="4">
    <source>
        <dbReference type="Pfam" id="PF02910"/>
    </source>
</evidence>
<dbReference type="AlphaFoldDB" id="A0A916ZMH6"/>